<feature type="compositionally biased region" description="Basic and acidic residues" evidence="6">
    <location>
        <begin position="8"/>
        <end position="17"/>
    </location>
</feature>
<dbReference type="InterPro" id="IPR041370">
    <property type="entry name" value="Mlase_EEF1AKMT1/ZCCHC4"/>
</dbReference>
<evidence type="ECO:0000256" key="1">
    <source>
        <dbReference type="ARBA" id="ARBA00004496"/>
    </source>
</evidence>
<evidence type="ECO:0000256" key="2">
    <source>
        <dbReference type="ARBA" id="ARBA00022490"/>
    </source>
</evidence>
<name>A0A0L7KVM9_OPEBR</name>
<comment type="subcellular location">
    <subcellularLocation>
        <location evidence="1">Cytoplasm</location>
    </subcellularLocation>
</comment>
<feature type="region of interest" description="Disordered" evidence="6">
    <location>
        <begin position="1"/>
        <end position="21"/>
    </location>
</feature>
<accession>A0A0L7KVM9</accession>
<dbReference type="PANTHER" id="PTHR13493:SF3">
    <property type="entry name" value="RRNA N6-ADENOSINE-METHYLTRANSFERASE ZCCHC4"/>
    <property type="match status" value="1"/>
</dbReference>
<evidence type="ECO:0000256" key="5">
    <source>
        <dbReference type="ARBA" id="ARBA00023242"/>
    </source>
</evidence>
<dbReference type="InterPro" id="IPR002052">
    <property type="entry name" value="DNA_methylase_N6_adenine_CS"/>
</dbReference>
<dbReference type="GO" id="GO:0008988">
    <property type="term" value="F:rRNA (adenine-N6-)-methyltransferase activity"/>
    <property type="evidence" value="ECO:0007669"/>
    <property type="project" value="InterPro"/>
</dbReference>
<dbReference type="GO" id="GO:0003676">
    <property type="term" value="F:nucleic acid binding"/>
    <property type="evidence" value="ECO:0007669"/>
    <property type="project" value="InterPro"/>
</dbReference>
<keyword evidence="8" id="KW-1185">Reference proteome</keyword>
<dbReference type="AlphaFoldDB" id="A0A0L7KVM9"/>
<feature type="non-terminal residue" evidence="7">
    <location>
        <position position="1"/>
    </location>
</feature>
<dbReference type="Pfam" id="PF10237">
    <property type="entry name" value="N6-adenineMlase"/>
    <property type="match status" value="1"/>
</dbReference>
<keyword evidence="2" id="KW-0963">Cytoplasm</keyword>
<evidence type="ECO:0000256" key="3">
    <source>
        <dbReference type="ARBA" id="ARBA00022603"/>
    </source>
</evidence>
<keyword evidence="5" id="KW-0539">Nucleus</keyword>
<dbReference type="PROSITE" id="PS50216">
    <property type="entry name" value="DHHC"/>
    <property type="match status" value="1"/>
</dbReference>
<proteinExistence type="predicted"/>
<sequence>MGRKRKIEPKETKHTETQKSSSVEVIVEDVTSHPICMHGPTLLFSSEKGRYFACASCRDKKECTVLIDEEDWSKEGVKKRNEKYYNLMPKIDKAAAWKNLNEELYLLSSNRKHGKDHRVITGLTDEQLAAPSSWLPTLENDAVEAQYIFAKKSVGTILNILKNNNISNIICIGAPSVHEAAQSSPDFDSILLDFDKRHHQFQAPAKFVWYNMFNNYMFNGNEDEGVLKKFLKKAKSGGTCIVMDPPFGGRVEPLTHTLKELSATYREVCEKTDDELLPVIWAFPYFSEPYITGTMPEIKMHDYQVEYGNHKKFHNKKSGRKHGSPVRLFTNLPLLTIDLSNDKNYKLCDKCKYWVSATNNHCTKCKECTSKNGMTYKHCNACKQCVKPTFKHCKECERCVLEKG</sequence>
<dbReference type="InterPro" id="IPR039846">
    <property type="entry name" value="ZCCHC4"/>
</dbReference>
<dbReference type="GO" id="GO:0005730">
    <property type="term" value="C:nucleolus"/>
    <property type="evidence" value="ECO:0007669"/>
    <property type="project" value="TreeGrafter"/>
</dbReference>
<evidence type="ECO:0000313" key="8">
    <source>
        <dbReference type="Proteomes" id="UP000037510"/>
    </source>
</evidence>
<dbReference type="PROSITE" id="PS00092">
    <property type="entry name" value="N6_MTASE"/>
    <property type="match status" value="1"/>
</dbReference>
<protein>
    <submittedName>
        <fullName evidence="7">Zinc finger CCHC domain-containing protein 4</fullName>
    </submittedName>
</protein>
<dbReference type="Proteomes" id="UP000037510">
    <property type="component" value="Unassembled WGS sequence"/>
</dbReference>
<reference evidence="7 8" key="1">
    <citation type="journal article" date="2015" name="Genome Biol. Evol.">
        <title>The genome of winter moth (Operophtera brumata) provides a genomic perspective on sexual dimorphism and phenology.</title>
        <authorList>
            <person name="Derks M.F."/>
            <person name="Smit S."/>
            <person name="Salis L."/>
            <person name="Schijlen E."/>
            <person name="Bossers A."/>
            <person name="Mateman C."/>
            <person name="Pijl A.S."/>
            <person name="de Ridder D."/>
            <person name="Groenen M.A."/>
            <person name="Visser M.E."/>
            <person name="Megens H.J."/>
        </authorList>
    </citation>
    <scope>NUCLEOTIDE SEQUENCE [LARGE SCALE GENOMIC DNA]</scope>
    <source>
        <strain evidence="7">WM2013NL</strain>
        <tissue evidence="7">Head and thorax</tissue>
    </source>
</reference>
<feature type="non-terminal residue" evidence="7">
    <location>
        <position position="404"/>
    </location>
</feature>
<keyword evidence="4" id="KW-0808">Transferase</keyword>
<dbReference type="EMBL" id="JTDY01005143">
    <property type="protein sequence ID" value="KOB67332.1"/>
    <property type="molecule type" value="Genomic_DNA"/>
</dbReference>
<dbReference type="PANTHER" id="PTHR13493">
    <property type="entry name" value="ZINC FINGER CCHC DOMAIN-CONTAINING"/>
    <property type="match status" value="1"/>
</dbReference>
<evidence type="ECO:0000256" key="4">
    <source>
        <dbReference type="ARBA" id="ARBA00022679"/>
    </source>
</evidence>
<dbReference type="STRING" id="104452.A0A0L7KVM9"/>
<organism evidence="7 8">
    <name type="scientific">Operophtera brumata</name>
    <name type="common">Winter moth</name>
    <name type="synonym">Phalaena brumata</name>
    <dbReference type="NCBI Taxonomy" id="104452"/>
    <lineage>
        <taxon>Eukaryota</taxon>
        <taxon>Metazoa</taxon>
        <taxon>Ecdysozoa</taxon>
        <taxon>Arthropoda</taxon>
        <taxon>Hexapoda</taxon>
        <taxon>Insecta</taxon>
        <taxon>Pterygota</taxon>
        <taxon>Neoptera</taxon>
        <taxon>Endopterygota</taxon>
        <taxon>Lepidoptera</taxon>
        <taxon>Glossata</taxon>
        <taxon>Ditrysia</taxon>
        <taxon>Geometroidea</taxon>
        <taxon>Geometridae</taxon>
        <taxon>Larentiinae</taxon>
        <taxon>Operophtera</taxon>
    </lineage>
</organism>
<dbReference type="GO" id="GO:0005737">
    <property type="term" value="C:cytoplasm"/>
    <property type="evidence" value="ECO:0007669"/>
    <property type="project" value="UniProtKB-SubCell"/>
</dbReference>
<comment type="caution">
    <text evidence="7">The sequence shown here is derived from an EMBL/GenBank/DDBJ whole genome shotgun (WGS) entry which is preliminary data.</text>
</comment>
<gene>
    <name evidence="7" type="ORF">OBRU01_19970</name>
</gene>
<keyword evidence="3" id="KW-0489">Methyltransferase</keyword>
<evidence type="ECO:0000313" key="7">
    <source>
        <dbReference type="EMBL" id="KOB67332.1"/>
    </source>
</evidence>
<evidence type="ECO:0000256" key="6">
    <source>
        <dbReference type="SAM" id="MobiDB-lite"/>
    </source>
</evidence>